<evidence type="ECO:0000259" key="15">
    <source>
        <dbReference type="Pfam" id="PF08029"/>
    </source>
</evidence>
<dbReference type="InterPro" id="IPR020621">
    <property type="entry name" value="ATP-PRT_HisG_long"/>
</dbReference>
<reference evidence="16 17" key="1">
    <citation type="journal article" date="2024" name="Nat. Commun.">
        <title>Phylogenomics reveals the evolutionary origins of lichenization in chlorophyte algae.</title>
        <authorList>
            <person name="Puginier C."/>
            <person name="Libourel C."/>
            <person name="Otte J."/>
            <person name="Skaloud P."/>
            <person name="Haon M."/>
            <person name="Grisel S."/>
            <person name="Petersen M."/>
            <person name="Berrin J.G."/>
            <person name="Delaux P.M."/>
            <person name="Dal Grande F."/>
            <person name="Keller J."/>
        </authorList>
    </citation>
    <scope>NUCLEOTIDE SEQUENCE [LARGE SCALE GENOMIC DNA]</scope>
    <source>
        <strain evidence="16 17">SAG 2043</strain>
    </source>
</reference>
<evidence type="ECO:0000256" key="11">
    <source>
        <dbReference type="ARBA" id="ARBA00022840"/>
    </source>
</evidence>
<evidence type="ECO:0000256" key="1">
    <source>
        <dbReference type="ARBA" id="ARBA00000915"/>
    </source>
</evidence>
<dbReference type="Pfam" id="PF08029">
    <property type="entry name" value="HisG_C"/>
    <property type="match status" value="1"/>
</dbReference>
<evidence type="ECO:0000256" key="13">
    <source>
        <dbReference type="ARBA" id="ARBA00023102"/>
    </source>
</evidence>
<dbReference type="Gene3D" id="3.40.190.10">
    <property type="entry name" value="Periplasmic binding protein-like II"/>
    <property type="match status" value="2"/>
</dbReference>
<evidence type="ECO:0000256" key="6">
    <source>
        <dbReference type="ARBA" id="ARBA00022605"/>
    </source>
</evidence>
<comment type="subcellular location">
    <subcellularLocation>
        <location evidence="2">Cytoplasm</location>
    </subcellularLocation>
</comment>
<dbReference type="GO" id="GO:0005737">
    <property type="term" value="C:cytoplasm"/>
    <property type="evidence" value="ECO:0007669"/>
    <property type="project" value="UniProtKB-SubCell"/>
</dbReference>
<evidence type="ECO:0000256" key="3">
    <source>
        <dbReference type="ARBA" id="ARBA00004667"/>
    </source>
</evidence>
<proteinExistence type="inferred from homology"/>
<dbReference type="NCBIfam" id="TIGR03455">
    <property type="entry name" value="HisG_C-term"/>
    <property type="match status" value="1"/>
</dbReference>
<evidence type="ECO:0000256" key="7">
    <source>
        <dbReference type="ARBA" id="ARBA00022676"/>
    </source>
</evidence>
<comment type="catalytic activity">
    <reaction evidence="1">
        <text>1-(5-phospho-beta-D-ribosyl)-ATP + diphosphate = 5-phospho-alpha-D-ribose 1-diphosphate + ATP</text>
        <dbReference type="Rhea" id="RHEA:18473"/>
        <dbReference type="ChEBI" id="CHEBI:30616"/>
        <dbReference type="ChEBI" id="CHEBI:33019"/>
        <dbReference type="ChEBI" id="CHEBI:58017"/>
        <dbReference type="ChEBI" id="CHEBI:73183"/>
        <dbReference type="EC" id="2.4.2.17"/>
    </reaction>
</comment>
<keyword evidence="9" id="KW-0479">Metal-binding</keyword>
<keyword evidence="12" id="KW-0460">Magnesium</keyword>
<keyword evidence="11" id="KW-0067">ATP-binding</keyword>
<feature type="domain" description="Histidine biosynthesis HisG C-terminal" evidence="15">
    <location>
        <begin position="288"/>
        <end position="357"/>
    </location>
</feature>
<evidence type="ECO:0000256" key="8">
    <source>
        <dbReference type="ARBA" id="ARBA00022679"/>
    </source>
</evidence>
<evidence type="ECO:0000313" key="17">
    <source>
        <dbReference type="Proteomes" id="UP001489004"/>
    </source>
</evidence>
<dbReference type="GO" id="GO:0000287">
    <property type="term" value="F:magnesium ion binding"/>
    <property type="evidence" value="ECO:0007669"/>
    <property type="project" value="InterPro"/>
</dbReference>
<dbReference type="HAMAP" id="MF_00079">
    <property type="entry name" value="HisG_Long"/>
    <property type="match status" value="1"/>
</dbReference>
<keyword evidence="17" id="KW-1185">Reference proteome</keyword>
<organism evidence="16 17">
    <name type="scientific">[Myrmecia] bisecta</name>
    <dbReference type="NCBI Taxonomy" id="41462"/>
    <lineage>
        <taxon>Eukaryota</taxon>
        <taxon>Viridiplantae</taxon>
        <taxon>Chlorophyta</taxon>
        <taxon>core chlorophytes</taxon>
        <taxon>Trebouxiophyceae</taxon>
        <taxon>Trebouxiales</taxon>
        <taxon>Trebouxiaceae</taxon>
        <taxon>Myrmecia</taxon>
    </lineage>
</organism>
<evidence type="ECO:0000256" key="4">
    <source>
        <dbReference type="ARBA" id="ARBA00011946"/>
    </source>
</evidence>
<dbReference type="NCBIfam" id="TIGR00070">
    <property type="entry name" value="hisG"/>
    <property type="match status" value="1"/>
</dbReference>
<dbReference type="GO" id="GO:0000105">
    <property type="term" value="P:L-histidine biosynthetic process"/>
    <property type="evidence" value="ECO:0007669"/>
    <property type="project" value="UniProtKB-KW"/>
</dbReference>
<dbReference type="InterPro" id="IPR011322">
    <property type="entry name" value="N-reg_PII-like_a/b"/>
</dbReference>
<evidence type="ECO:0000256" key="2">
    <source>
        <dbReference type="ARBA" id="ARBA00004496"/>
    </source>
</evidence>
<dbReference type="Proteomes" id="UP001489004">
    <property type="component" value="Unassembled WGS sequence"/>
</dbReference>
<keyword evidence="8" id="KW-0808">Transferase</keyword>
<keyword evidence="13" id="KW-0368">Histidine biosynthesis</keyword>
<accession>A0AAW1Q1N7</accession>
<comment type="pathway">
    <text evidence="3">Amino-acid biosynthesis; L-histidine biosynthesis; L-histidine from 5-phospho-alpha-D-ribose 1-diphosphate: step 1/9.</text>
</comment>
<dbReference type="InterPro" id="IPR013820">
    <property type="entry name" value="ATP_PRibTrfase_cat"/>
</dbReference>
<dbReference type="EMBL" id="JALJOR010000007">
    <property type="protein sequence ID" value="KAK9814640.1"/>
    <property type="molecule type" value="Genomic_DNA"/>
</dbReference>
<dbReference type="SUPFAM" id="SSF53850">
    <property type="entry name" value="Periplasmic binding protein-like II"/>
    <property type="match status" value="1"/>
</dbReference>
<sequence>MAAMHVTQRPFATAPQALDLRTCKSSSYLLQRPQIAPRRLRIGPPRAAVGNGAVSVKERPTATTSLLEAAAELCRFGFPKGSLQKSTHDLFERAGFKVKISERGYFPSIDDEDLQLVLFRSQEISRYVEDGILDAGICGYDWIVENQADVVEVCELAYSKATSNPARWVLAVPEESHVTRPEQLAGTIVASELVGTTKRYFEERGIAVKKVEYSWGATEVKASLPGVGGIVDITETGSSLKANNLRVVDTILCSTTRLIANKAAWEDPDKRRKIEDLSVLLKGAVEGRKKVGLKMNLQKELLSQVTAMLPSEQSPTVSQLLDDAFVAVEVVVDERKARELVPFCKRLGASGIYTYPLDVIIH</sequence>
<protein>
    <recommendedName>
        <fullName evidence="4">ATP phosphoribosyltransferase</fullName>
        <ecNumber evidence="4">2.4.2.17</ecNumber>
    </recommendedName>
</protein>
<comment type="caution">
    <text evidence="16">The sequence shown here is derived from an EMBL/GenBank/DDBJ whole genome shotgun (WGS) entry which is preliminary data.</text>
</comment>
<evidence type="ECO:0000256" key="10">
    <source>
        <dbReference type="ARBA" id="ARBA00022741"/>
    </source>
</evidence>
<dbReference type="EC" id="2.4.2.17" evidence="4"/>
<dbReference type="SUPFAM" id="SSF54913">
    <property type="entry name" value="GlnB-like"/>
    <property type="match status" value="1"/>
</dbReference>
<dbReference type="GO" id="GO:0003879">
    <property type="term" value="F:ATP phosphoribosyltransferase activity"/>
    <property type="evidence" value="ECO:0007669"/>
    <property type="project" value="UniProtKB-EC"/>
</dbReference>
<dbReference type="PANTHER" id="PTHR21403">
    <property type="entry name" value="ATP PHOSPHORIBOSYLTRANSFERASE ATP-PRTASE"/>
    <property type="match status" value="1"/>
</dbReference>
<evidence type="ECO:0000256" key="5">
    <source>
        <dbReference type="ARBA" id="ARBA00022490"/>
    </source>
</evidence>
<evidence type="ECO:0000256" key="12">
    <source>
        <dbReference type="ARBA" id="ARBA00022842"/>
    </source>
</evidence>
<dbReference type="PANTHER" id="PTHR21403:SF10">
    <property type="entry name" value="ATP PHOSPHORIBOSYLTRANSFERASE"/>
    <property type="match status" value="1"/>
</dbReference>
<dbReference type="Gene3D" id="3.30.70.120">
    <property type="match status" value="1"/>
</dbReference>
<dbReference type="InterPro" id="IPR015867">
    <property type="entry name" value="N-reg_PII/ATP_PRibTrfase_C"/>
</dbReference>
<dbReference type="CDD" id="cd13593">
    <property type="entry name" value="PBP2_HisGL3"/>
    <property type="match status" value="1"/>
</dbReference>
<keyword evidence="5" id="KW-0963">Cytoplasm</keyword>
<dbReference type="Pfam" id="PF01634">
    <property type="entry name" value="HisG"/>
    <property type="match status" value="1"/>
</dbReference>
<dbReference type="InterPro" id="IPR001348">
    <property type="entry name" value="ATP_PRibTrfase_HisG"/>
</dbReference>
<keyword evidence="10" id="KW-0547">Nucleotide-binding</keyword>
<gene>
    <name evidence="16" type="ORF">WJX72_009113</name>
</gene>
<dbReference type="AlphaFoldDB" id="A0AAW1Q1N7"/>
<feature type="domain" description="ATP phosphoribosyltransferase catalytic" evidence="14">
    <location>
        <begin position="120"/>
        <end position="281"/>
    </location>
</feature>
<dbReference type="InterPro" id="IPR013115">
    <property type="entry name" value="HisG_C"/>
</dbReference>
<dbReference type="GO" id="GO:0005524">
    <property type="term" value="F:ATP binding"/>
    <property type="evidence" value="ECO:0007669"/>
    <property type="project" value="UniProtKB-KW"/>
</dbReference>
<keyword evidence="7" id="KW-0328">Glycosyltransferase</keyword>
<name>A0AAW1Q1N7_9CHLO</name>
<evidence type="ECO:0000256" key="9">
    <source>
        <dbReference type="ARBA" id="ARBA00022723"/>
    </source>
</evidence>
<keyword evidence="6" id="KW-0028">Amino-acid biosynthesis</keyword>
<evidence type="ECO:0000259" key="14">
    <source>
        <dbReference type="Pfam" id="PF01634"/>
    </source>
</evidence>
<evidence type="ECO:0000313" key="16">
    <source>
        <dbReference type="EMBL" id="KAK9814640.1"/>
    </source>
</evidence>